<dbReference type="Pfam" id="PF05521">
    <property type="entry name" value="Phage_HCP"/>
    <property type="match status" value="1"/>
</dbReference>
<evidence type="ECO:0000313" key="1">
    <source>
        <dbReference type="EMBL" id="CUN86924.1"/>
    </source>
</evidence>
<dbReference type="InterPro" id="IPR008767">
    <property type="entry name" value="Phage_SPP1_head-tail_adaptor"/>
</dbReference>
<accession>A0A174AEX8</accession>
<sequence>MADFKINPSEFRHPITIERYQKFKDEDNILREQWSKLCNARAKILWTRGSEYIEAYGTNSEVEATFYIRFNYKSINSKDRLVYKGEAYDIIYVNNVQEANKYYEIKAKKVN</sequence>
<protein>
    <submittedName>
        <fullName evidence="1">Phage head-tail adaptor</fullName>
    </submittedName>
</protein>
<dbReference type="RefSeq" id="WP_070102603.1">
    <property type="nucleotide sequence ID" value="NZ_CYZV01000008.1"/>
</dbReference>
<dbReference type="Proteomes" id="UP000095558">
    <property type="component" value="Unassembled WGS sequence"/>
</dbReference>
<dbReference type="OrthoDB" id="9808209at2"/>
<proteinExistence type="predicted"/>
<dbReference type="AlphaFoldDB" id="A0A174AEX8"/>
<reference evidence="1 2" key="1">
    <citation type="submission" date="2015-09" db="EMBL/GenBank/DDBJ databases">
        <authorList>
            <consortium name="Pathogen Informatics"/>
        </authorList>
    </citation>
    <scope>NUCLEOTIDE SEQUENCE [LARGE SCALE GENOMIC DNA]</scope>
    <source>
        <strain evidence="1 2">2789STDY5834855</strain>
    </source>
</reference>
<dbReference type="InterPro" id="IPR038666">
    <property type="entry name" value="SSP1_head-tail_sf"/>
</dbReference>
<name>A0A174AEX8_9CLOT</name>
<gene>
    <name evidence="1" type="ORF">ERS852470_00902</name>
</gene>
<dbReference type="Gene3D" id="2.40.10.270">
    <property type="entry name" value="Bacteriophage SPP1 head-tail adaptor protein"/>
    <property type="match status" value="1"/>
</dbReference>
<evidence type="ECO:0000313" key="2">
    <source>
        <dbReference type="Proteomes" id="UP000095558"/>
    </source>
</evidence>
<dbReference type="EMBL" id="CYZV01000008">
    <property type="protein sequence ID" value="CUN86924.1"/>
    <property type="molecule type" value="Genomic_DNA"/>
</dbReference>
<dbReference type="NCBIfam" id="TIGR01563">
    <property type="entry name" value="gp16_SPP1"/>
    <property type="match status" value="1"/>
</dbReference>
<organism evidence="1 2">
    <name type="scientific">Clostridium disporicum</name>
    <dbReference type="NCBI Taxonomy" id="84024"/>
    <lineage>
        <taxon>Bacteria</taxon>
        <taxon>Bacillati</taxon>
        <taxon>Bacillota</taxon>
        <taxon>Clostridia</taxon>
        <taxon>Eubacteriales</taxon>
        <taxon>Clostridiaceae</taxon>
        <taxon>Clostridium</taxon>
    </lineage>
</organism>